<sequence length="277" mass="30665">MTTASGALGDVVERLPPVDLAEVLDVAALQTRTDRKYLLEPEEFARFGAALGDGFRALEIDGRRLFAYESVYFDTPALGLYRSHRQGRRRRYKVRTRAYLDSGDAMLEVKLEGHRGATVKRRTPHPASRRHELTGAGHRFVSDVLDDAYRLTLPQLEPVLTTTYTRGTLVDTATGARVTCDVDLVCSDPRASRSGPDRVLVESKSASGASPADDVLAEIGVRQVSLSKYCVGVALLRPHLAANRWSRVLRREFGWQRSPEADLEPTLSRSWARATGS</sequence>
<dbReference type="InterPro" id="IPR042267">
    <property type="entry name" value="VTC_sf"/>
</dbReference>
<dbReference type="KEGG" id="bcv:Bcav_0852"/>
<evidence type="ECO:0000259" key="1">
    <source>
        <dbReference type="Pfam" id="PF09359"/>
    </source>
</evidence>
<organism evidence="2 3">
    <name type="scientific">Beutenbergia cavernae (strain ATCC BAA-8 / DSM 12333 / CCUG 43141 / JCM 11478 / NBRC 16432 / NCIMB 13614 / HKI 0122)</name>
    <dbReference type="NCBI Taxonomy" id="471853"/>
    <lineage>
        <taxon>Bacteria</taxon>
        <taxon>Bacillati</taxon>
        <taxon>Actinomycetota</taxon>
        <taxon>Actinomycetes</taxon>
        <taxon>Micrococcales</taxon>
        <taxon>Beutenbergiaceae</taxon>
        <taxon>Beutenbergia</taxon>
    </lineage>
</organism>
<dbReference type="Proteomes" id="UP000007962">
    <property type="component" value="Chromosome"/>
</dbReference>
<dbReference type="CDD" id="cd07750">
    <property type="entry name" value="PolyPPase_VTC_like"/>
    <property type="match status" value="1"/>
</dbReference>
<accession>C5BZE1</accession>
<dbReference type="GO" id="GO:0006799">
    <property type="term" value="P:polyphosphate biosynthetic process"/>
    <property type="evidence" value="ECO:0007669"/>
    <property type="project" value="UniProtKB-ARBA"/>
</dbReference>
<name>C5BZE1_BEUC1</name>
<dbReference type="AlphaFoldDB" id="C5BZE1"/>
<dbReference type="Gene3D" id="3.20.100.30">
    <property type="entry name" value="VTC, catalytic tunnel domain"/>
    <property type="match status" value="1"/>
</dbReference>
<feature type="domain" description="VTC" evidence="1">
    <location>
        <begin position="32"/>
        <end position="236"/>
    </location>
</feature>
<keyword evidence="3" id="KW-1185">Reference proteome</keyword>
<dbReference type="InterPro" id="IPR018966">
    <property type="entry name" value="VTC_domain"/>
</dbReference>
<evidence type="ECO:0000313" key="3">
    <source>
        <dbReference type="Proteomes" id="UP000007962"/>
    </source>
</evidence>
<protein>
    <recommendedName>
        <fullName evidence="1">VTC domain-containing protein</fullName>
    </recommendedName>
</protein>
<dbReference type="Pfam" id="PF09359">
    <property type="entry name" value="VTC"/>
    <property type="match status" value="1"/>
</dbReference>
<gene>
    <name evidence="2" type="ordered locus">Bcav_0852</name>
</gene>
<dbReference type="OrthoDB" id="148766at2"/>
<dbReference type="HOGENOM" id="CLU_068202_0_0_11"/>
<dbReference type="RefSeq" id="WP_012725893.1">
    <property type="nucleotide sequence ID" value="NC_012669.1"/>
</dbReference>
<proteinExistence type="predicted"/>
<dbReference type="eggNOG" id="COG3025">
    <property type="taxonomic scope" value="Bacteria"/>
</dbReference>
<dbReference type="STRING" id="471853.Bcav_0852"/>
<dbReference type="EMBL" id="CP001618">
    <property type="protein sequence ID" value="ACQ79113.1"/>
    <property type="molecule type" value="Genomic_DNA"/>
</dbReference>
<evidence type="ECO:0000313" key="2">
    <source>
        <dbReference type="EMBL" id="ACQ79113.1"/>
    </source>
</evidence>
<reference evidence="2 3" key="1">
    <citation type="journal article" date="2009" name="Stand. Genomic Sci.">
        <title>Complete genome sequence of Beutenbergia cavernae type strain (HKI 0122).</title>
        <authorList>
            <person name="Land M."/>
            <person name="Pukall R."/>
            <person name="Abt B."/>
            <person name="Goker M."/>
            <person name="Rohde M."/>
            <person name="Glavina Del Rio T."/>
            <person name="Tice H."/>
            <person name="Copeland A."/>
            <person name="Cheng J.F."/>
            <person name="Lucas S."/>
            <person name="Chen F."/>
            <person name="Nolan M."/>
            <person name="Bruce D."/>
            <person name="Goodwin L."/>
            <person name="Pitluck S."/>
            <person name="Ivanova N."/>
            <person name="Mavromatis K."/>
            <person name="Ovchinnikova G."/>
            <person name="Pati A."/>
            <person name="Chen A."/>
            <person name="Palaniappan K."/>
            <person name="Hauser L."/>
            <person name="Chang Y.J."/>
            <person name="Jefferies C.C."/>
            <person name="Saunders E."/>
            <person name="Brettin T."/>
            <person name="Detter J.C."/>
            <person name="Han C."/>
            <person name="Chain P."/>
            <person name="Bristow J."/>
            <person name="Eisen J.A."/>
            <person name="Markowitz V."/>
            <person name="Hugenholtz P."/>
            <person name="Kyrpides N.C."/>
            <person name="Klenk H.P."/>
            <person name="Lapidus A."/>
        </authorList>
    </citation>
    <scope>NUCLEOTIDE SEQUENCE [LARGE SCALE GENOMIC DNA]</scope>
    <source>
        <strain evidence="3">ATCC BAA-8 / DSM 12333 / NBRC 16432</strain>
    </source>
</reference>